<evidence type="ECO:0000259" key="3">
    <source>
        <dbReference type="PROSITE" id="PS50157"/>
    </source>
</evidence>
<feature type="compositionally biased region" description="Polar residues" evidence="2">
    <location>
        <begin position="83"/>
        <end position="102"/>
    </location>
</feature>
<feature type="compositionally biased region" description="Basic and acidic residues" evidence="2">
    <location>
        <begin position="32"/>
        <end position="52"/>
    </location>
</feature>
<feature type="compositionally biased region" description="Low complexity" evidence="2">
    <location>
        <begin position="201"/>
        <end position="216"/>
    </location>
</feature>
<feature type="compositionally biased region" description="Low complexity" evidence="2">
    <location>
        <begin position="339"/>
        <end position="355"/>
    </location>
</feature>
<protein>
    <recommendedName>
        <fullName evidence="3">C2H2-type domain-containing protein</fullName>
    </recommendedName>
</protein>
<feature type="region of interest" description="Disordered" evidence="2">
    <location>
        <begin position="168"/>
        <end position="237"/>
    </location>
</feature>
<feature type="compositionally biased region" description="Polar residues" evidence="2">
    <location>
        <begin position="267"/>
        <end position="282"/>
    </location>
</feature>
<feature type="compositionally biased region" description="Basic and acidic residues" evidence="2">
    <location>
        <begin position="364"/>
        <end position="376"/>
    </location>
</feature>
<evidence type="ECO:0000256" key="2">
    <source>
        <dbReference type="SAM" id="MobiDB-lite"/>
    </source>
</evidence>
<keyword evidence="1" id="KW-0863">Zinc-finger</keyword>
<evidence type="ECO:0000256" key="1">
    <source>
        <dbReference type="PROSITE-ProRule" id="PRU00042"/>
    </source>
</evidence>
<keyword evidence="1" id="KW-0479">Metal-binding</keyword>
<proteinExistence type="predicted"/>
<feature type="compositionally biased region" description="Polar residues" evidence="2">
    <location>
        <begin position="487"/>
        <end position="509"/>
    </location>
</feature>
<organism evidence="4 5">
    <name type="scientific">Curvularia kusanoi</name>
    <name type="common">Cochliobolus kusanoi</name>
    <dbReference type="NCBI Taxonomy" id="90978"/>
    <lineage>
        <taxon>Eukaryota</taxon>
        <taxon>Fungi</taxon>
        <taxon>Dikarya</taxon>
        <taxon>Ascomycota</taxon>
        <taxon>Pezizomycotina</taxon>
        <taxon>Dothideomycetes</taxon>
        <taxon>Pleosporomycetidae</taxon>
        <taxon>Pleosporales</taxon>
        <taxon>Pleosporineae</taxon>
        <taxon>Pleosporaceae</taxon>
        <taxon>Curvularia</taxon>
    </lineage>
</organism>
<dbReference type="PROSITE" id="PS50157">
    <property type="entry name" value="ZINC_FINGER_C2H2_2"/>
    <property type="match status" value="1"/>
</dbReference>
<evidence type="ECO:0000313" key="5">
    <source>
        <dbReference type="Proteomes" id="UP000801428"/>
    </source>
</evidence>
<dbReference type="Proteomes" id="UP000801428">
    <property type="component" value="Unassembled WGS sequence"/>
</dbReference>
<reference evidence="4" key="1">
    <citation type="submission" date="2019-04" db="EMBL/GenBank/DDBJ databases">
        <title>Sequencing of skin fungus with MAO and IRED activity.</title>
        <authorList>
            <person name="Marsaioli A.J."/>
            <person name="Bonatto J.M.C."/>
            <person name="Reis Junior O."/>
        </authorList>
    </citation>
    <scope>NUCLEOTIDE SEQUENCE</scope>
    <source>
        <strain evidence="4">30M1</strain>
    </source>
</reference>
<feature type="compositionally biased region" description="Polar residues" evidence="2">
    <location>
        <begin position="1"/>
        <end position="11"/>
    </location>
</feature>
<name>A0A9P4WEJ4_CURKU</name>
<feature type="region of interest" description="Disordered" evidence="2">
    <location>
        <begin position="481"/>
        <end position="594"/>
    </location>
</feature>
<accession>A0A9P4WEJ4</accession>
<dbReference type="AlphaFoldDB" id="A0A9P4WEJ4"/>
<dbReference type="InterPro" id="IPR013087">
    <property type="entry name" value="Znf_C2H2_type"/>
</dbReference>
<sequence>MSSFQAVNATLTVPEPPPGRSGEETTPTTPRPDARFQRDARSGEDMKLEDPSLKTPTRNSFVGIPGQRPLPSSPFEPTRELSETPSTKSNLSRGQSHASTRSVDVAEDVHMGDGDDDDDKDGSDNDSVTSESGRPSKKKKGQRFFCTEFPPCNLSFTRSEHLARHIRQIRTDRVRPPGPRSRANTLGSIGGHSRGHSRNLSTSSITSTMSTISAMSVAQSPDSRRRPPPLAMASDDSAARARLSLQTMEAYNPPLMGSPGPQIIEYESQSNAPTTPTSTTYSGVAGSPAQFGSAMQSPASTSSRPVSWAGPPPGRRLSNSNPFAGPPGQAPPPYMSPLQSSAASTYSAQSSVYASPVVANFPGQRRDSNADADWRRRTWHPGTYSGPRPATSGLGYHQTPDADRPSYTSQPAASQTRLPGIESFDYAPPPPALSRPPPGPPHTDAPQRPLTYHAPIEPLPGVGHRKRMSVSWEDTMQRGINRLDITGSASPRESWSQYPPNAQPATTRPMTAPHGYFNHHQPPHVPQPIQTNPTDAARGSQEPSTPRKNKRQAWYNGPVPPPVAQPVRVMQRTSPEDSSSSEGVPTPSNTTMSEYHPAIVHSNGYVEIQAPGAQLEDYKPQASIMDRPHPLHNGYQSYHRHTLSNSSSSSAYRPQREPERGPAPYGQPLPPQGSNDMRRLDALVAVATGEHQAVENRS</sequence>
<dbReference type="GO" id="GO:0008270">
    <property type="term" value="F:zinc ion binding"/>
    <property type="evidence" value="ECO:0007669"/>
    <property type="project" value="UniProtKB-KW"/>
</dbReference>
<comment type="caution">
    <text evidence="4">The sequence shown here is derived from an EMBL/GenBank/DDBJ whole genome shotgun (WGS) entry which is preliminary data.</text>
</comment>
<keyword evidence="5" id="KW-1185">Reference proteome</keyword>
<dbReference type="OrthoDB" id="624345at2759"/>
<evidence type="ECO:0000313" key="4">
    <source>
        <dbReference type="EMBL" id="KAF3010578.1"/>
    </source>
</evidence>
<feature type="compositionally biased region" description="Polar residues" evidence="2">
    <location>
        <begin position="293"/>
        <end position="305"/>
    </location>
</feature>
<feature type="compositionally biased region" description="Polar residues" evidence="2">
    <location>
        <begin position="406"/>
        <end position="417"/>
    </location>
</feature>
<gene>
    <name evidence="4" type="ORF">E8E13_001081</name>
</gene>
<keyword evidence="1" id="KW-0862">Zinc</keyword>
<dbReference type="EMBL" id="SWKU01000001">
    <property type="protein sequence ID" value="KAF3010578.1"/>
    <property type="molecule type" value="Genomic_DNA"/>
</dbReference>
<feature type="domain" description="C2H2-type" evidence="3">
    <location>
        <begin position="144"/>
        <end position="175"/>
    </location>
</feature>
<feature type="region of interest" description="Disordered" evidence="2">
    <location>
        <begin position="1"/>
        <end position="144"/>
    </location>
</feature>
<feature type="region of interest" description="Disordered" evidence="2">
    <location>
        <begin position="624"/>
        <end position="681"/>
    </location>
</feature>
<feature type="compositionally biased region" description="Pro residues" evidence="2">
    <location>
        <begin position="324"/>
        <end position="335"/>
    </location>
</feature>
<feature type="compositionally biased region" description="Pro residues" evidence="2">
    <location>
        <begin position="427"/>
        <end position="443"/>
    </location>
</feature>
<feature type="compositionally biased region" description="Polar residues" evidence="2">
    <location>
        <begin position="571"/>
        <end position="593"/>
    </location>
</feature>
<feature type="region of interest" description="Disordered" evidence="2">
    <location>
        <begin position="251"/>
        <end position="463"/>
    </location>
</feature>